<name>A0ABY6J9R4_9ENTR</name>
<dbReference type="NCBIfam" id="TIGR03034">
    <property type="entry name" value="YPO3983 family protein"/>
    <property type="match status" value="1"/>
</dbReference>
<keyword evidence="2" id="KW-1185">Reference proteome</keyword>
<reference evidence="1 2" key="1">
    <citation type="submission" date="2021-05" db="EMBL/GenBank/DDBJ databases">
        <title>Isolation, identification, and the growth promoting effects of Pantoea dispersa strain YSD J2 from the aboveground leaves of Cyperus esculentus L.Var. Sativus.</title>
        <authorList>
            <person name="Wang S."/>
            <person name="Tang X.M."/>
            <person name="Huang Y.N."/>
        </authorList>
    </citation>
    <scope>NUCLEOTIDE SEQUENCE [LARGE SCALE GENOMIC DNA]</scope>
    <source>
        <strain evidence="2">YSD YN2</strain>
    </source>
</reference>
<protein>
    <submittedName>
        <fullName evidence="1">DUF3289 family protein</fullName>
    </submittedName>
</protein>
<gene>
    <name evidence="1" type="ORF">KFZ77_10055</name>
</gene>
<dbReference type="InterPro" id="IPR017483">
    <property type="entry name" value="CHP03034"/>
</dbReference>
<dbReference type="Pfam" id="PF11692">
    <property type="entry name" value="DUF3289"/>
    <property type="match status" value="1"/>
</dbReference>
<accession>A0ABY6J9R4</accession>
<dbReference type="Proteomes" id="UP001156318">
    <property type="component" value="Chromosome"/>
</dbReference>
<sequence length="280" mass="32745">MADFILPQMLFTSQRRFNDYSSNDMKYGDLTAEQLKSRFALEKISDRVDPWTLTRLLPFDAPQSRFAGSYPPGCRENISVKTCTDILFDELRHTSYPFSLMGNCRNLINKMLTHMQTRNGAPFRDTALDEALRQQIFTSTYSQSTLAIIKEKIDKNFKAEKRDLIKDTVATLPNELKASILPKFNRTIDRFNGLGITVHDIYATKITLKAFENNKKTWRAIIHYETQDHFGLDVNDITKKHFYQFDFFKKWFVLQHYDKFAFKPFITSMAADVEIRGERI</sequence>
<evidence type="ECO:0000313" key="2">
    <source>
        <dbReference type="Proteomes" id="UP001156318"/>
    </source>
</evidence>
<dbReference type="RefSeq" id="WP_264384068.1">
    <property type="nucleotide sequence ID" value="NZ_CP074352.1"/>
</dbReference>
<organism evidence="1 2">
    <name type="scientific">Siccibacter colletis</name>
    <dbReference type="NCBI Taxonomy" id="1505757"/>
    <lineage>
        <taxon>Bacteria</taxon>
        <taxon>Pseudomonadati</taxon>
        <taxon>Pseudomonadota</taxon>
        <taxon>Gammaproteobacteria</taxon>
        <taxon>Enterobacterales</taxon>
        <taxon>Enterobacteriaceae</taxon>
        <taxon>Siccibacter</taxon>
    </lineage>
</organism>
<evidence type="ECO:0000313" key="1">
    <source>
        <dbReference type="EMBL" id="UYU30248.1"/>
    </source>
</evidence>
<proteinExistence type="predicted"/>
<dbReference type="EMBL" id="CP074352">
    <property type="protein sequence ID" value="UYU30248.1"/>
    <property type="molecule type" value="Genomic_DNA"/>
</dbReference>